<feature type="domain" description="Type II secretion system protein GspF" evidence="9">
    <location>
        <begin position="69"/>
        <end position="191"/>
    </location>
</feature>
<reference evidence="10 11" key="1">
    <citation type="journal article" date="2016" name="Nat. Commun.">
        <title>Thousands of microbial genomes shed light on interconnected biogeochemical processes in an aquifer system.</title>
        <authorList>
            <person name="Anantharaman K."/>
            <person name="Brown C.T."/>
            <person name="Hug L.A."/>
            <person name="Sharon I."/>
            <person name="Castelle C.J."/>
            <person name="Probst A.J."/>
            <person name="Thomas B.C."/>
            <person name="Singh A."/>
            <person name="Wilkins M.J."/>
            <person name="Karaoz U."/>
            <person name="Brodie E.L."/>
            <person name="Williams K.H."/>
            <person name="Hubbard S.S."/>
            <person name="Banfield J.F."/>
        </authorList>
    </citation>
    <scope>NUCLEOTIDE SEQUENCE [LARGE SCALE GENOMIC DNA]</scope>
</reference>
<accession>A0A1F6WNF1</accession>
<sequence length="402" mass="44816">MLFSYRVIDENNKEVEGSIEAISRDVAVQSLQRRKFVVIRVEKKDERSFVKKSLPFFDKVPLKDVVIISRQLSTLFEAQVSSVKSFNLLSGGSTNPIMRDTLQSVSQDIQGGITIAQAMQKHPSVFSDFYVNMVNAGEEAGKLTDTFIYLADYLERQYEITSKTRNALVYPIFVITTFIVVMILMLTMVIPRLSEIIIESGQAIPFYTKVVIGLSDFFVNYGVFVLIFVIVAGVAMWSMSRSESGKERMDSLKLSLPYFGDLYKKIYLSRISDNINTMLSAGIPITRTLEITAGVVDNKIYEHILQQTLEGVKAGNPMSATLSKYSEVPSIMIQMIQVGEETASIGKILKTLATFYKREVDNAVDTLIGLIEPVMIILLGVGVGFLLTAVLIPIYNIASSIQ</sequence>
<protein>
    <recommendedName>
        <fullName evidence="9">Type II secretion system protein GspF domain-containing protein</fullName>
    </recommendedName>
</protein>
<evidence type="ECO:0000256" key="8">
    <source>
        <dbReference type="SAM" id="Phobius"/>
    </source>
</evidence>
<name>A0A1F6WNF1_9BACT</name>
<evidence type="ECO:0000256" key="2">
    <source>
        <dbReference type="ARBA" id="ARBA00005745"/>
    </source>
</evidence>
<evidence type="ECO:0000313" key="10">
    <source>
        <dbReference type="EMBL" id="OGI83346.1"/>
    </source>
</evidence>
<proteinExistence type="inferred from homology"/>
<dbReference type="FunFam" id="1.20.81.30:FF:000001">
    <property type="entry name" value="Type II secretion system protein F"/>
    <property type="match status" value="1"/>
</dbReference>
<gene>
    <name evidence="10" type="ORF">A2997_02540</name>
</gene>
<feature type="transmembrane region" description="Helical" evidence="8">
    <location>
        <begin position="218"/>
        <end position="239"/>
    </location>
</feature>
<evidence type="ECO:0000256" key="6">
    <source>
        <dbReference type="ARBA" id="ARBA00022989"/>
    </source>
</evidence>
<comment type="similarity">
    <text evidence="2">Belongs to the GSP F family.</text>
</comment>
<dbReference type="InterPro" id="IPR003004">
    <property type="entry name" value="GspF/PilC"/>
</dbReference>
<feature type="domain" description="Type II secretion system protein GspF" evidence="9">
    <location>
        <begin position="273"/>
        <end position="393"/>
    </location>
</feature>
<dbReference type="EMBL" id="MFUQ01000019">
    <property type="protein sequence ID" value="OGI83346.1"/>
    <property type="molecule type" value="Genomic_DNA"/>
</dbReference>
<keyword evidence="7 8" id="KW-0472">Membrane</keyword>
<dbReference type="PANTHER" id="PTHR30012">
    <property type="entry name" value="GENERAL SECRETION PATHWAY PROTEIN"/>
    <property type="match status" value="1"/>
</dbReference>
<evidence type="ECO:0000256" key="4">
    <source>
        <dbReference type="ARBA" id="ARBA00022519"/>
    </source>
</evidence>
<comment type="caution">
    <text evidence="10">The sequence shown here is derived from an EMBL/GenBank/DDBJ whole genome shotgun (WGS) entry which is preliminary data.</text>
</comment>
<dbReference type="PANTHER" id="PTHR30012:SF4">
    <property type="entry name" value="MSHA BIOGENESIS PROTEIN MSHG"/>
    <property type="match status" value="1"/>
</dbReference>
<dbReference type="Pfam" id="PF00482">
    <property type="entry name" value="T2SSF"/>
    <property type="match status" value="2"/>
</dbReference>
<keyword evidence="4" id="KW-0997">Cell inner membrane</keyword>
<dbReference type="PRINTS" id="PR00812">
    <property type="entry name" value="BCTERIALGSPF"/>
</dbReference>
<feature type="transmembrane region" description="Helical" evidence="8">
    <location>
        <begin position="167"/>
        <end position="190"/>
    </location>
</feature>
<dbReference type="STRING" id="1801766.A2997_02540"/>
<evidence type="ECO:0000256" key="1">
    <source>
        <dbReference type="ARBA" id="ARBA00004429"/>
    </source>
</evidence>
<feature type="transmembrane region" description="Helical" evidence="8">
    <location>
        <begin position="376"/>
        <end position="398"/>
    </location>
</feature>
<evidence type="ECO:0000256" key="7">
    <source>
        <dbReference type="ARBA" id="ARBA00023136"/>
    </source>
</evidence>
<dbReference type="AlphaFoldDB" id="A0A1F6WNF1"/>
<evidence type="ECO:0000313" key="11">
    <source>
        <dbReference type="Proteomes" id="UP000179448"/>
    </source>
</evidence>
<evidence type="ECO:0000256" key="5">
    <source>
        <dbReference type="ARBA" id="ARBA00022692"/>
    </source>
</evidence>
<keyword evidence="6 8" id="KW-1133">Transmembrane helix</keyword>
<organism evidence="10 11">
    <name type="scientific">Candidatus Nomurabacteria bacterium RIFCSPLOWO2_01_FULL_36_10b</name>
    <dbReference type="NCBI Taxonomy" id="1801766"/>
    <lineage>
        <taxon>Bacteria</taxon>
        <taxon>Candidatus Nomuraibacteriota</taxon>
    </lineage>
</organism>
<dbReference type="GO" id="GO:0015628">
    <property type="term" value="P:protein secretion by the type II secretion system"/>
    <property type="evidence" value="ECO:0007669"/>
    <property type="project" value="TreeGrafter"/>
</dbReference>
<dbReference type="InterPro" id="IPR042094">
    <property type="entry name" value="T2SS_GspF_sf"/>
</dbReference>
<evidence type="ECO:0000259" key="9">
    <source>
        <dbReference type="Pfam" id="PF00482"/>
    </source>
</evidence>
<dbReference type="Proteomes" id="UP000179448">
    <property type="component" value="Unassembled WGS sequence"/>
</dbReference>
<comment type="subcellular location">
    <subcellularLocation>
        <location evidence="1">Cell inner membrane</location>
        <topology evidence="1">Multi-pass membrane protein</topology>
    </subcellularLocation>
</comment>
<dbReference type="GO" id="GO:0005886">
    <property type="term" value="C:plasma membrane"/>
    <property type="evidence" value="ECO:0007669"/>
    <property type="project" value="UniProtKB-SubCell"/>
</dbReference>
<keyword evidence="3" id="KW-1003">Cell membrane</keyword>
<evidence type="ECO:0000256" key="3">
    <source>
        <dbReference type="ARBA" id="ARBA00022475"/>
    </source>
</evidence>
<keyword evidence="5 8" id="KW-0812">Transmembrane</keyword>
<dbReference type="InterPro" id="IPR018076">
    <property type="entry name" value="T2SS_GspF_dom"/>
</dbReference>
<dbReference type="Gene3D" id="1.20.81.30">
    <property type="entry name" value="Type II secretion system (T2SS), domain F"/>
    <property type="match status" value="2"/>
</dbReference>